<evidence type="ECO:0000256" key="5">
    <source>
        <dbReference type="ARBA" id="ARBA00023136"/>
    </source>
</evidence>
<dbReference type="STRING" id="3659.A0A0A0LJR4"/>
<dbReference type="GO" id="GO:0022857">
    <property type="term" value="F:transmembrane transporter activity"/>
    <property type="evidence" value="ECO:0007669"/>
    <property type="project" value="InterPro"/>
</dbReference>
<organism evidence="8 9">
    <name type="scientific">Cucumis sativus</name>
    <name type="common">Cucumber</name>
    <dbReference type="NCBI Taxonomy" id="3659"/>
    <lineage>
        <taxon>Eukaryota</taxon>
        <taxon>Viridiplantae</taxon>
        <taxon>Streptophyta</taxon>
        <taxon>Embryophyta</taxon>
        <taxon>Tracheophyta</taxon>
        <taxon>Spermatophyta</taxon>
        <taxon>Magnoliopsida</taxon>
        <taxon>eudicotyledons</taxon>
        <taxon>Gunneridae</taxon>
        <taxon>Pentapetalae</taxon>
        <taxon>rosids</taxon>
        <taxon>fabids</taxon>
        <taxon>Cucurbitales</taxon>
        <taxon>Cucurbitaceae</taxon>
        <taxon>Benincaseae</taxon>
        <taxon>Cucumis</taxon>
    </lineage>
</organism>
<sequence>MMTAVTFCLQAWVIEKKGPVYLAMSTPLALIITAFFSAIFLGESITLGSTLGGMLLVGGLYFVLWGKCKEQTISEALKEDTKEGNMEEGKYITKSDNENSHKMFEFTSRI</sequence>
<keyword evidence="3 6" id="KW-0812">Transmembrane</keyword>
<dbReference type="GO" id="GO:0016020">
    <property type="term" value="C:membrane"/>
    <property type="evidence" value="ECO:0007669"/>
    <property type="project" value="UniProtKB-SubCell"/>
</dbReference>
<comment type="caution">
    <text evidence="6">Lacks conserved residue(s) required for the propagation of feature annotation.</text>
</comment>
<dbReference type="Proteomes" id="UP000029981">
    <property type="component" value="Chromosome 2"/>
</dbReference>
<keyword evidence="5 6" id="KW-0472">Membrane</keyword>
<name>A0A0A0LJR4_CUCSA</name>
<reference evidence="8 9" key="3">
    <citation type="journal article" date="2010" name="BMC Genomics">
        <title>Transcriptome sequencing and comparative analysis of cucumber flowers with different sex types.</title>
        <authorList>
            <person name="Guo S."/>
            <person name="Zheng Y."/>
            <person name="Joung J.G."/>
            <person name="Liu S."/>
            <person name="Zhang Z."/>
            <person name="Crasta O.R."/>
            <person name="Sobral B.W."/>
            <person name="Xu Y."/>
            <person name="Huang S."/>
            <person name="Fei Z."/>
        </authorList>
    </citation>
    <scope>NUCLEOTIDE SEQUENCE [LARGE SCALE GENOMIC DNA]</scope>
    <source>
        <strain evidence="9">cv. 9930</strain>
    </source>
</reference>
<protein>
    <recommendedName>
        <fullName evidence="6">WAT1-related protein</fullName>
    </recommendedName>
</protein>
<reference evidence="8 9" key="2">
    <citation type="journal article" date="2009" name="PLoS ONE">
        <title>An integrated genetic and cytogenetic map of the cucumber genome.</title>
        <authorList>
            <person name="Ren Y."/>
            <person name="Zhang Z."/>
            <person name="Liu J."/>
            <person name="Staub J.E."/>
            <person name="Han Y."/>
            <person name="Cheng Z."/>
            <person name="Li X."/>
            <person name="Lu J."/>
            <person name="Miao H."/>
            <person name="Kang H."/>
            <person name="Xie B."/>
            <person name="Gu X."/>
            <person name="Wang X."/>
            <person name="Du Y."/>
            <person name="Jin W."/>
            <person name="Huang S."/>
        </authorList>
    </citation>
    <scope>NUCLEOTIDE SEQUENCE [LARGE SCALE GENOMIC DNA]</scope>
    <source>
        <strain evidence="9">cv. 9930</strain>
    </source>
</reference>
<dbReference type="EMBL" id="CM002923">
    <property type="protein sequence ID" value="KGN62130.1"/>
    <property type="molecule type" value="Genomic_DNA"/>
</dbReference>
<dbReference type="Gramene" id="KGN62130">
    <property type="protein sequence ID" value="KGN62130"/>
    <property type="gene ID" value="Csa_2G301480"/>
</dbReference>
<dbReference type="InterPro" id="IPR037185">
    <property type="entry name" value="EmrE-like"/>
</dbReference>
<evidence type="ECO:0000256" key="4">
    <source>
        <dbReference type="ARBA" id="ARBA00022989"/>
    </source>
</evidence>
<evidence type="ECO:0000256" key="3">
    <source>
        <dbReference type="ARBA" id="ARBA00022692"/>
    </source>
</evidence>
<comment type="similarity">
    <text evidence="2 6">Belongs to the drug/metabolite transporter (DMT) superfamily. Plant drug/metabolite exporter (P-DME) (TC 2.A.7.4) family.</text>
</comment>
<dbReference type="InterPro" id="IPR030184">
    <property type="entry name" value="WAT1-related"/>
</dbReference>
<keyword evidence="9" id="KW-1185">Reference proteome</keyword>
<dbReference type="Pfam" id="PF00892">
    <property type="entry name" value="EamA"/>
    <property type="match status" value="1"/>
</dbReference>
<dbReference type="PANTHER" id="PTHR31218">
    <property type="entry name" value="WAT1-RELATED PROTEIN"/>
    <property type="match status" value="1"/>
</dbReference>
<reference evidence="8 9" key="1">
    <citation type="journal article" date="2009" name="Nat. Genet.">
        <title>The genome of the cucumber, Cucumis sativus L.</title>
        <authorList>
            <person name="Huang S."/>
            <person name="Li R."/>
            <person name="Zhang Z."/>
            <person name="Li L."/>
            <person name="Gu X."/>
            <person name="Fan W."/>
            <person name="Lucas W.J."/>
            <person name="Wang X."/>
            <person name="Xie B."/>
            <person name="Ni P."/>
            <person name="Ren Y."/>
            <person name="Zhu H."/>
            <person name="Li J."/>
            <person name="Lin K."/>
            <person name="Jin W."/>
            <person name="Fei Z."/>
            <person name="Li G."/>
            <person name="Staub J."/>
            <person name="Kilian A."/>
            <person name="van der Vossen E.A."/>
            <person name="Wu Y."/>
            <person name="Guo J."/>
            <person name="He J."/>
            <person name="Jia Z."/>
            <person name="Ren Y."/>
            <person name="Tian G."/>
            <person name="Lu Y."/>
            <person name="Ruan J."/>
            <person name="Qian W."/>
            <person name="Wang M."/>
            <person name="Huang Q."/>
            <person name="Li B."/>
            <person name="Xuan Z."/>
            <person name="Cao J."/>
            <person name="Asan"/>
            <person name="Wu Z."/>
            <person name="Zhang J."/>
            <person name="Cai Q."/>
            <person name="Bai Y."/>
            <person name="Zhao B."/>
            <person name="Han Y."/>
            <person name="Li Y."/>
            <person name="Li X."/>
            <person name="Wang S."/>
            <person name="Shi Q."/>
            <person name="Liu S."/>
            <person name="Cho W.K."/>
            <person name="Kim J.Y."/>
            <person name="Xu Y."/>
            <person name="Heller-Uszynska K."/>
            <person name="Miao H."/>
            <person name="Cheng Z."/>
            <person name="Zhang S."/>
            <person name="Wu J."/>
            <person name="Yang Y."/>
            <person name="Kang H."/>
            <person name="Li M."/>
            <person name="Liang H."/>
            <person name="Ren X."/>
            <person name="Shi Z."/>
            <person name="Wen M."/>
            <person name="Jian M."/>
            <person name="Yang H."/>
            <person name="Zhang G."/>
            <person name="Yang Z."/>
            <person name="Chen R."/>
            <person name="Liu S."/>
            <person name="Li J."/>
            <person name="Ma L."/>
            <person name="Liu H."/>
            <person name="Zhou Y."/>
            <person name="Zhao J."/>
            <person name="Fang X."/>
            <person name="Li G."/>
            <person name="Fang L."/>
            <person name="Li Y."/>
            <person name="Liu D."/>
            <person name="Zheng H."/>
            <person name="Zhang Y."/>
            <person name="Qin N."/>
            <person name="Li Z."/>
            <person name="Yang G."/>
            <person name="Yang S."/>
            <person name="Bolund L."/>
            <person name="Kristiansen K."/>
            <person name="Zheng H."/>
            <person name="Li S."/>
            <person name="Zhang X."/>
            <person name="Yang H."/>
            <person name="Wang J."/>
            <person name="Sun R."/>
            <person name="Zhang B."/>
            <person name="Jiang S."/>
            <person name="Wang J."/>
            <person name="Du Y."/>
            <person name="Li S."/>
        </authorList>
    </citation>
    <scope>NUCLEOTIDE SEQUENCE [LARGE SCALE GENOMIC DNA]</scope>
    <source>
        <strain evidence="9">cv. 9930</strain>
    </source>
</reference>
<evidence type="ECO:0000256" key="6">
    <source>
        <dbReference type="RuleBase" id="RU363077"/>
    </source>
</evidence>
<comment type="subcellular location">
    <subcellularLocation>
        <location evidence="1 6">Membrane</location>
        <topology evidence="1 6">Multi-pass membrane protein</topology>
    </subcellularLocation>
</comment>
<evidence type="ECO:0000256" key="2">
    <source>
        <dbReference type="ARBA" id="ARBA00007635"/>
    </source>
</evidence>
<reference evidence="8 9" key="4">
    <citation type="journal article" date="2011" name="BMC Genomics">
        <title>RNA-Seq improves annotation of protein-coding genes in the cucumber genome.</title>
        <authorList>
            <person name="Li Z."/>
            <person name="Zhang Z."/>
            <person name="Yan P."/>
            <person name="Huang S."/>
            <person name="Fei Z."/>
            <person name="Lin K."/>
        </authorList>
    </citation>
    <scope>NUCLEOTIDE SEQUENCE [LARGE SCALE GENOMIC DNA]</scope>
    <source>
        <strain evidence="9">cv. 9930</strain>
    </source>
</reference>
<gene>
    <name evidence="8" type="ORF">Csa_2G301480</name>
</gene>
<accession>A0A0A0LJR4</accession>
<evidence type="ECO:0000313" key="9">
    <source>
        <dbReference type="Proteomes" id="UP000029981"/>
    </source>
</evidence>
<proteinExistence type="inferred from homology"/>
<keyword evidence="4 6" id="KW-1133">Transmembrane helix</keyword>
<dbReference type="OMA" id="ENSHKMF"/>
<evidence type="ECO:0000313" key="8">
    <source>
        <dbReference type="EMBL" id="KGN62130.1"/>
    </source>
</evidence>
<dbReference type="SUPFAM" id="SSF103481">
    <property type="entry name" value="Multidrug resistance efflux transporter EmrE"/>
    <property type="match status" value="1"/>
</dbReference>
<evidence type="ECO:0000259" key="7">
    <source>
        <dbReference type="Pfam" id="PF00892"/>
    </source>
</evidence>
<feature type="domain" description="EamA" evidence="7">
    <location>
        <begin position="3"/>
        <end position="64"/>
    </location>
</feature>
<feature type="transmembrane region" description="Helical" evidence="6">
    <location>
        <begin position="20"/>
        <end position="41"/>
    </location>
</feature>
<feature type="transmembrane region" description="Helical" evidence="6">
    <location>
        <begin position="47"/>
        <end position="65"/>
    </location>
</feature>
<dbReference type="InterPro" id="IPR000620">
    <property type="entry name" value="EamA_dom"/>
</dbReference>
<dbReference type="AlphaFoldDB" id="A0A0A0LJR4"/>
<evidence type="ECO:0000256" key="1">
    <source>
        <dbReference type="ARBA" id="ARBA00004141"/>
    </source>
</evidence>